<evidence type="ECO:0000313" key="3">
    <source>
        <dbReference type="Proteomes" id="UP000238430"/>
    </source>
</evidence>
<dbReference type="RefSeq" id="WP_106679983.1">
    <property type="nucleotide sequence ID" value="NZ_JACHWV010000004.1"/>
</dbReference>
<dbReference type="InterPro" id="IPR015943">
    <property type="entry name" value="WD40/YVTN_repeat-like_dom_sf"/>
</dbReference>
<organism evidence="2 3">
    <name type="scientific">Mesoflavibacter zeaxanthinifaciens subsp. sabulilitoris</name>
    <dbReference type="NCBI Taxonomy" id="1520893"/>
    <lineage>
        <taxon>Bacteria</taxon>
        <taxon>Pseudomonadati</taxon>
        <taxon>Bacteroidota</taxon>
        <taxon>Flavobacteriia</taxon>
        <taxon>Flavobacteriales</taxon>
        <taxon>Flavobacteriaceae</taxon>
        <taxon>Mesoflavibacter</taxon>
    </lineage>
</organism>
<keyword evidence="3" id="KW-1185">Reference proteome</keyword>
<accession>A0A2T1N7S7</accession>
<dbReference type="Gene3D" id="2.130.10.10">
    <property type="entry name" value="YVTN repeat-like/Quinoprotein amine dehydrogenase"/>
    <property type="match status" value="1"/>
</dbReference>
<dbReference type="SUPFAM" id="SSF101898">
    <property type="entry name" value="NHL repeat"/>
    <property type="match status" value="1"/>
</dbReference>
<sequence>MIFKLKPAVFLILLFMSCQSGKLTVVGSIDSDLKEASAAEIVNHTNIVWTIEDAGNKNNVYGMDYKGNIVRDIDVSNIRNEDWEDLTSDDDGNLYIGDFGNNNRKREHFFIYKIEDINSVKDKATADTIHFTLPKNVKSEDFESFFLLNNNFYIFTKETKNFKVLKVPNTLGTHVAKLVTEYNLDGKHNKITSADISDDGKTVVLLNHDKLWKLTDFEDDNFFEGKVETVDFKHDSQKEGICFKDNNTVIITDEDSGKEDNNIYVLKL</sequence>
<dbReference type="Proteomes" id="UP000238430">
    <property type="component" value="Unassembled WGS sequence"/>
</dbReference>
<dbReference type="OrthoDB" id="5599486at2"/>
<evidence type="ECO:0000313" key="2">
    <source>
        <dbReference type="EMBL" id="PSG87853.1"/>
    </source>
</evidence>
<feature type="signal peptide" evidence="1">
    <location>
        <begin position="1"/>
        <end position="22"/>
    </location>
</feature>
<dbReference type="PROSITE" id="PS51257">
    <property type="entry name" value="PROKAR_LIPOPROTEIN"/>
    <property type="match status" value="1"/>
</dbReference>
<comment type="caution">
    <text evidence="2">The sequence shown here is derived from an EMBL/GenBank/DDBJ whole genome shotgun (WGS) entry which is preliminary data.</text>
</comment>
<protein>
    <submittedName>
        <fullName evidence="2">Uncharacterized protein</fullName>
    </submittedName>
</protein>
<feature type="chain" id="PRO_5015393644" evidence="1">
    <location>
        <begin position="23"/>
        <end position="268"/>
    </location>
</feature>
<name>A0A2T1N7S7_9FLAO</name>
<gene>
    <name evidence="2" type="ORF">C7H61_11625</name>
</gene>
<keyword evidence="1" id="KW-0732">Signal</keyword>
<reference evidence="2 3" key="1">
    <citation type="submission" date="2018-03" db="EMBL/GenBank/DDBJ databases">
        <title>Mesoflavibacter sp. HG37 and Mesoflavibacter sp. HG96 sp.nov., two marine bacteria isolated from seawater of Western Pacific Ocean.</title>
        <authorList>
            <person name="Cheng H."/>
            <person name="Wu Y.-H."/>
            <person name="Guo L.-L."/>
            <person name="Xu X.-W."/>
        </authorList>
    </citation>
    <scope>NUCLEOTIDE SEQUENCE [LARGE SCALE GENOMIC DNA]</scope>
    <source>
        <strain evidence="2 3">KCTC 42117</strain>
    </source>
</reference>
<dbReference type="AlphaFoldDB" id="A0A2T1N7S7"/>
<proteinExistence type="predicted"/>
<evidence type="ECO:0000256" key="1">
    <source>
        <dbReference type="SAM" id="SignalP"/>
    </source>
</evidence>
<dbReference type="EMBL" id="PXOT01000025">
    <property type="protein sequence ID" value="PSG87853.1"/>
    <property type="molecule type" value="Genomic_DNA"/>
</dbReference>